<evidence type="ECO:0000256" key="7">
    <source>
        <dbReference type="ARBA" id="ARBA00023251"/>
    </source>
</evidence>
<organism evidence="12 13">
    <name type="scientific">Candidatus Galacturonatibacter soehngenii</name>
    <dbReference type="NCBI Taxonomy" id="2307010"/>
    <lineage>
        <taxon>Bacteria</taxon>
        <taxon>Bacillati</taxon>
        <taxon>Bacillota</taxon>
        <taxon>Clostridia</taxon>
        <taxon>Lachnospirales</taxon>
        <taxon>Lachnospiraceae</taxon>
        <taxon>Candidatus Galacturonatibacter</taxon>
    </lineage>
</organism>
<evidence type="ECO:0000256" key="8">
    <source>
        <dbReference type="ARBA" id="ARBA00023315"/>
    </source>
</evidence>
<evidence type="ECO:0000256" key="6">
    <source>
        <dbReference type="ARBA" id="ARBA00022679"/>
    </source>
</evidence>
<evidence type="ECO:0000256" key="9">
    <source>
        <dbReference type="PIRSR" id="PIRSR000440-1"/>
    </source>
</evidence>
<dbReference type="InterPro" id="IPR018372">
    <property type="entry name" value="Chloramphenicol_AcTrfase_AS"/>
</dbReference>
<dbReference type="Gene3D" id="3.30.559.10">
    <property type="entry name" value="Chloramphenicol acetyltransferase-like domain"/>
    <property type="match status" value="1"/>
</dbReference>
<dbReference type="GO" id="GO:0008811">
    <property type="term" value="F:chloramphenicol O-acetyltransferase activity"/>
    <property type="evidence" value="ECO:0007669"/>
    <property type="project" value="UniProtKB-EC"/>
</dbReference>
<dbReference type="SMART" id="SM01059">
    <property type="entry name" value="CAT"/>
    <property type="match status" value="1"/>
</dbReference>
<evidence type="ECO:0000256" key="1">
    <source>
        <dbReference type="ARBA" id="ARBA00002150"/>
    </source>
</evidence>
<dbReference type="InterPro" id="IPR023213">
    <property type="entry name" value="CAT-like_dom_sf"/>
</dbReference>
<keyword evidence="13" id="KW-1185">Reference proteome</keyword>
<evidence type="ECO:0000313" key="13">
    <source>
        <dbReference type="Proteomes" id="UP000461768"/>
    </source>
</evidence>
<comment type="catalytic activity">
    <reaction evidence="10">
        <text>chloramphenicol + acetyl-CoA = chloramphenicol 3-acetate + CoA</text>
        <dbReference type="Rhea" id="RHEA:18421"/>
        <dbReference type="ChEBI" id="CHEBI:16730"/>
        <dbReference type="ChEBI" id="CHEBI:17698"/>
        <dbReference type="ChEBI" id="CHEBI:57287"/>
        <dbReference type="ChEBI" id="CHEBI:57288"/>
        <dbReference type="EC" id="2.3.1.28"/>
    </reaction>
</comment>
<evidence type="ECO:0000256" key="2">
    <source>
        <dbReference type="ARBA" id="ARBA00010571"/>
    </source>
</evidence>
<dbReference type="PANTHER" id="PTHR38474:SF2">
    <property type="entry name" value="CHLORAMPHENICOL ACETYLTRANSFERASE"/>
    <property type="match status" value="1"/>
</dbReference>
<dbReference type="NCBIfam" id="NF000491">
    <property type="entry name" value="chloram_CatA"/>
    <property type="match status" value="1"/>
</dbReference>
<gene>
    <name evidence="12" type="primary">catA</name>
    <name evidence="12" type="ORF">F7O84_10595</name>
</gene>
<dbReference type="SUPFAM" id="SSF52777">
    <property type="entry name" value="CoA-dependent acyltransferases"/>
    <property type="match status" value="1"/>
</dbReference>
<sequence>MNFNIIDIEKWNRKEHYLHYIKNLRCTFSLTTNIDITFLKQEMKKKNKKIYPALIYMIATAVNHHKEFRMDTDSDGHLGYWSEVNPSYTVFHEENQTFSSIWTEYNSCFTTFYDNCVQDIYDYSSSTLMTPKPNMPQNIFTISCIPWTEFTSFNLNVYNEGYYLPPIFTVGKFIYEEEKVLMPLAIQVHHSVCDGFHIGMFINSLKELANNYSDWALF</sequence>
<name>A0A7V7UBV8_9FIRM</name>
<dbReference type="RefSeq" id="WP_151144764.1">
    <property type="nucleotide sequence ID" value="NZ_WAGX01000005.1"/>
</dbReference>
<dbReference type="Pfam" id="PF00302">
    <property type="entry name" value="CAT"/>
    <property type="match status" value="1"/>
</dbReference>
<keyword evidence="8 10" id="KW-0012">Acyltransferase</keyword>
<reference evidence="12 13" key="2">
    <citation type="submission" date="2020-02" db="EMBL/GenBank/DDBJ databases">
        <title>Candidatus Galacturonibacter soehngenii shows hetero-acetogenic catabolism of galacturonic acid but lacks a canonical carbon monoxide dehydrogenase/acetyl-CoA synthase complex.</title>
        <authorList>
            <person name="Diender M."/>
            <person name="Stouten G.R."/>
            <person name="Petersen J.F."/>
            <person name="Nielsen P.H."/>
            <person name="Dueholm M.S."/>
            <person name="Pronk J.T."/>
            <person name="Van Loosdrecht M.C.M."/>
        </authorList>
    </citation>
    <scope>NUCLEOTIDE SEQUENCE [LARGE SCALE GENOMIC DNA]</scope>
    <source>
        <strain evidence="12">GalUA</strain>
    </source>
</reference>
<comment type="subunit">
    <text evidence="3">Homotrimer.</text>
</comment>
<dbReference type="GO" id="GO:0046677">
    <property type="term" value="P:response to antibiotic"/>
    <property type="evidence" value="ECO:0007669"/>
    <property type="project" value="UniProtKB-KW"/>
</dbReference>
<feature type="active site" description="Proton acceptor" evidence="9">
    <location>
        <position position="190"/>
    </location>
</feature>
<reference evidence="12 13" key="1">
    <citation type="submission" date="2019-09" db="EMBL/GenBank/DDBJ databases">
        <authorList>
            <person name="Valk L.C."/>
        </authorList>
    </citation>
    <scope>NUCLEOTIDE SEQUENCE [LARGE SCALE GENOMIC DNA]</scope>
    <source>
        <strain evidence="12">GalUA</strain>
    </source>
</reference>
<dbReference type="EMBL" id="WAGX01000005">
    <property type="protein sequence ID" value="KAB1438019.1"/>
    <property type="molecule type" value="Genomic_DNA"/>
</dbReference>
<dbReference type="EC" id="2.3.1.28" evidence="4 10"/>
<evidence type="ECO:0000256" key="11">
    <source>
        <dbReference type="RuleBase" id="RU004156"/>
    </source>
</evidence>
<accession>A0A7V7UBV8</accession>
<dbReference type="PROSITE" id="PS00100">
    <property type="entry name" value="CAT"/>
    <property type="match status" value="1"/>
</dbReference>
<keyword evidence="7 10" id="KW-0046">Antibiotic resistance</keyword>
<evidence type="ECO:0000256" key="4">
    <source>
        <dbReference type="ARBA" id="ARBA00013235"/>
    </source>
</evidence>
<protein>
    <recommendedName>
        <fullName evidence="5 10">Chloramphenicol acetyltransferase</fullName>
        <ecNumber evidence="4 10">2.3.1.28</ecNumber>
    </recommendedName>
</protein>
<keyword evidence="6 10" id="KW-0808">Transferase</keyword>
<comment type="caution">
    <text evidence="12">The sequence shown here is derived from an EMBL/GenBank/DDBJ whole genome shotgun (WGS) entry which is preliminary data.</text>
</comment>
<comment type="function">
    <text evidence="1 10">This enzyme is an effector of chloramphenicol resistance in bacteria.</text>
</comment>
<evidence type="ECO:0000256" key="5">
    <source>
        <dbReference type="ARBA" id="ARBA00020291"/>
    </source>
</evidence>
<dbReference type="Proteomes" id="UP000461768">
    <property type="component" value="Unassembled WGS sequence"/>
</dbReference>
<comment type="similarity">
    <text evidence="2 11">Belongs to the chloramphenicol acetyltransferase family.</text>
</comment>
<dbReference type="AlphaFoldDB" id="A0A7V7UBV8"/>
<dbReference type="InterPro" id="IPR001707">
    <property type="entry name" value="Cmp_AcTrfase"/>
</dbReference>
<dbReference type="PIRSF" id="PIRSF000440">
    <property type="entry name" value="CAT"/>
    <property type="match status" value="1"/>
</dbReference>
<evidence type="ECO:0000256" key="3">
    <source>
        <dbReference type="ARBA" id="ARBA00011233"/>
    </source>
</evidence>
<evidence type="ECO:0000256" key="10">
    <source>
        <dbReference type="RuleBase" id="RU000503"/>
    </source>
</evidence>
<dbReference type="PANTHER" id="PTHR38474">
    <property type="entry name" value="SLR0299 PROTEIN"/>
    <property type="match status" value="1"/>
</dbReference>
<proteinExistence type="inferred from homology"/>
<evidence type="ECO:0000313" key="12">
    <source>
        <dbReference type="EMBL" id="KAB1438019.1"/>
    </source>
</evidence>
<dbReference type="OrthoDB" id="9801766at2"/>